<dbReference type="Gene3D" id="2.60.120.200">
    <property type="match status" value="1"/>
</dbReference>
<dbReference type="EMBL" id="ML179544">
    <property type="protein sequence ID" value="THU85473.1"/>
    <property type="molecule type" value="Genomic_DNA"/>
</dbReference>
<dbReference type="OrthoDB" id="2139957at2759"/>
<evidence type="ECO:0000256" key="1">
    <source>
        <dbReference type="SAM" id="SignalP"/>
    </source>
</evidence>
<sequence length="170" mass="18386">MFPSVPHSDILWFAWWASSCPLPLPACPLQSFNGVDYFTSIGPEGEWNHNPDASFFELNGGLVLGTASVTTDLYVARNTITHGILGPKVSGTILLDVMAMTDGDRASIFMFRQISTYIGVKQSGNMRQLVSSSGGTSDWVNSRFRGRHGCMNGNSFTNLGNTLNQIGSSS</sequence>
<dbReference type="InterPro" id="IPR013320">
    <property type="entry name" value="ConA-like_dom_sf"/>
</dbReference>
<evidence type="ECO:0000313" key="3">
    <source>
        <dbReference type="Proteomes" id="UP000297245"/>
    </source>
</evidence>
<gene>
    <name evidence="2" type="ORF">K435DRAFT_869222</name>
</gene>
<accession>A0A4S8LAC5</accession>
<dbReference type="Proteomes" id="UP000297245">
    <property type="component" value="Unassembled WGS sequence"/>
</dbReference>
<dbReference type="AlphaFoldDB" id="A0A4S8LAC5"/>
<organism evidence="2 3">
    <name type="scientific">Dendrothele bispora (strain CBS 962.96)</name>
    <dbReference type="NCBI Taxonomy" id="1314807"/>
    <lineage>
        <taxon>Eukaryota</taxon>
        <taxon>Fungi</taxon>
        <taxon>Dikarya</taxon>
        <taxon>Basidiomycota</taxon>
        <taxon>Agaricomycotina</taxon>
        <taxon>Agaricomycetes</taxon>
        <taxon>Agaricomycetidae</taxon>
        <taxon>Agaricales</taxon>
        <taxon>Agaricales incertae sedis</taxon>
        <taxon>Dendrothele</taxon>
    </lineage>
</organism>
<reference evidence="2 3" key="1">
    <citation type="journal article" date="2019" name="Nat. Ecol. Evol.">
        <title>Megaphylogeny resolves global patterns of mushroom evolution.</title>
        <authorList>
            <person name="Varga T."/>
            <person name="Krizsan K."/>
            <person name="Foldi C."/>
            <person name="Dima B."/>
            <person name="Sanchez-Garcia M."/>
            <person name="Sanchez-Ramirez S."/>
            <person name="Szollosi G.J."/>
            <person name="Szarkandi J.G."/>
            <person name="Papp V."/>
            <person name="Albert L."/>
            <person name="Andreopoulos W."/>
            <person name="Angelini C."/>
            <person name="Antonin V."/>
            <person name="Barry K.W."/>
            <person name="Bougher N.L."/>
            <person name="Buchanan P."/>
            <person name="Buyck B."/>
            <person name="Bense V."/>
            <person name="Catcheside P."/>
            <person name="Chovatia M."/>
            <person name="Cooper J."/>
            <person name="Damon W."/>
            <person name="Desjardin D."/>
            <person name="Finy P."/>
            <person name="Geml J."/>
            <person name="Haridas S."/>
            <person name="Hughes K."/>
            <person name="Justo A."/>
            <person name="Karasinski D."/>
            <person name="Kautmanova I."/>
            <person name="Kiss B."/>
            <person name="Kocsube S."/>
            <person name="Kotiranta H."/>
            <person name="LaButti K.M."/>
            <person name="Lechner B.E."/>
            <person name="Liimatainen K."/>
            <person name="Lipzen A."/>
            <person name="Lukacs Z."/>
            <person name="Mihaltcheva S."/>
            <person name="Morgado L.N."/>
            <person name="Niskanen T."/>
            <person name="Noordeloos M.E."/>
            <person name="Ohm R.A."/>
            <person name="Ortiz-Santana B."/>
            <person name="Ovrebo C."/>
            <person name="Racz N."/>
            <person name="Riley R."/>
            <person name="Savchenko A."/>
            <person name="Shiryaev A."/>
            <person name="Soop K."/>
            <person name="Spirin V."/>
            <person name="Szebenyi C."/>
            <person name="Tomsovsky M."/>
            <person name="Tulloss R.E."/>
            <person name="Uehling J."/>
            <person name="Grigoriev I.V."/>
            <person name="Vagvolgyi C."/>
            <person name="Papp T."/>
            <person name="Martin F.M."/>
            <person name="Miettinen O."/>
            <person name="Hibbett D.S."/>
            <person name="Nagy L.G."/>
        </authorList>
    </citation>
    <scope>NUCLEOTIDE SEQUENCE [LARGE SCALE GENOMIC DNA]</scope>
    <source>
        <strain evidence="2 3">CBS 962.96</strain>
    </source>
</reference>
<dbReference type="SUPFAM" id="SSF49899">
    <property type="entry name" value="Concanavalin A-like lectins/glucanases"/>
    <property type="match status" value="1"/>
</dbReference>
<keyword evidence="3" id="KW-1185">Reference proteome</keyword>
<feature type="chain" id="PRO_5020645621" evidence="1">
    <location>
        <begin position="22"/>
        <end position="170"/>
    </location>
</feature>
<protein>
    <submittedName>
        <fullName evidence="2">Uncharacterized protein</fullName>
    </submittedName>
</protein>
<evidence type="ECO:0000313" key="2">
    <source>
        <dbReference type="EMBL" id="THU85473.1"/>
    </source>
</evidence>
<proteinExistence type="predicted"/>
<feature type="signal peptide" evidence="1">
    <location>
        <begin position="1"/>
        <end position="21"/>
    </location>
</feature>
<keyword evidence="1" id="KW-0732">Signal</keyword>
<name>A0A4S8LAC5_DENBC</name>